<name>A0A4V3BDY9_9STAP</name>
<dbReference type="InterPro" id="IPR022302">
    <property type="entry name" value="Phosphoesterase_putative"/>
</dbReference>
<dbReference type="GO" id="GO:0016787">
    <property type="term" value="F:hydrolase activity"/>
    <property type="evidence" value="ECO:0007669"/>
    <property type="project" value="UniProtKB-KW"/>
</dbReference>
<evidence type="ECO:0000313" key="3">
    <source>
        <dbReference type="Proteomes" id="UP000295328"/>
    </source>
</evidence>
<dbReference type="PANTHER" id="PTHR36492:SF2">
    <property type="entry name" value="[ACYL-CARRIER-PROTEIN] PHOSPHODIESTERASE PPTH"/>
    <property type="match status" value="1"/>
</dbReference>
<accession>A0A4V3BDY9</accession>
<dbReference type="SUPFAM" id="SSF56300">
    <property type="entry name" value="Metallo-dependent phosphatases"/>
    <property type="match status" value="1"/>
</dbReference>
<gene>
    <name evidence="2" type="ORF">ERX37_07185</name>
</gene>
<dbReference type="InterPro" id="IPR029052">
    <property type="entry name" value="Metallo-depent_PP-like"/>
</dbReference>
<comment type="caution">
    <text evidence="2">The sequence shown here is derived from an EMBL/GenBank/DDBJ whole genome shotgun (WGS) entry which is preliminary data.</text>
</comment>
<dbReference type="RefSeq" id="WP_133429997.1">
    <property type="nucleotide sequence ID" value="NZ_BMCC01000003.1"/>
</dbReference>
<dbReference type="AlphaFoldDB" id="A0A4V3BDY9"/>
<evidence type="ECO:0000259" key="1">
    <source>
        <dbReference type="Pfam" id="PF00149"/>
    </source>
</evidence>
<evidence type="ECO:0000313" key="2">
    <source>
        <dbReference type="EMBL" id="TDM01984.1"/>
    </source>
</evidence>
<dbReference type="InterPro" id="IPR052963">
    <property type="entry name" value="Pantetheine_PDE"/>
</dbReference>
<keyword evidence="3" id="KW-1185">Reference proteome</keyword>
<organism evidence="2 3">
    <name type="scientific">Macrococcus hajekii</name>
    <dbReference type="NCBI Taxonomy" id="198482"/>
    <lineage>
        <taxon>Bacteria</taxon>
        <taxon>Bacillati</taxon>
        <taxon>Bacillota</taxon>
        <taxon>Bacilli</taxon>
        <taxon>Bacillales</taxon>
        <taxon>Staphylococcaceae</taxon>
        <taxon>Macrococcus</taxon>
    </lineage>
</organism>
<dbReference type="EMBL" id="SCWE01000002">
    <property type="protein sequence ID" value="TDM01984.1"/>
    <property type="molecule type" value="Genomic_DNA"/>
</dbReference>
<proteinExistence type="predicted"/>
<dbReference type="OrthoDB" id="113290at2"/>
<dbReference type="NCBIfam" id="TIGR03729">
    <property type="entry name" value="acc_ester"/>
    <property type="match status" value="1"/>
</dbReference>
<protein>
    <submittedName>
        <fullName evidence="2">Phosphohydrolase</fullName>
    </submittedName>
</protein>
<dbReference type="Pfam" id="PF00149">
    <property type="entry name" value="Metallophos"/>
    <property type="match status" value="1"/>
</dbReference>
<sequence>MNIGTISDIHIEDSQFDDYVEALVQAVRKKNIEMLLIAGDISSDHKLSYHFIKTLQLKLKIDIRFVPGNHDLWSQNGEKTTQIYQYFKSKSECLLHGPYIIGDYAIVGHCGWYDHSHASAEYTAERLERGRFKGGQWRDKEFVNWNADDKTISRRFAAETKQQLEQVKDKKIILMTHVVTHPAFSIPLPNRLFNFFNAFIGTSDYDDLYKNYPIELSIMGHVHFRKKLYEQGVHYICSCLGYKREWRTDNLKEEVEKSLYAFTINPMISEE</sequence>
<dbReference type="Proteomes" id="UP000295328">
    <property type="component" value="Unassembled WGS sequence"/>
</dbReference>
<dbReference type="PANTHER" id="PTHR36492">
    <property type="match status" value="1"/>
</dbReference>
<reference evidence="2 3" key="1">
    <citation type="submission" date="2019-01" db="EMBL/GenBank/DDBJ databases">
        <title>Draft genome sequences of the type strains of six Macrococcus species.</title>
        <authorList>
            <person name="Mazhar S."/>
            <person name="Altermann E."/>
            <person name="Hill C."/>
            <person name="Mcauliffe O."/>
        </authorList>
    </citation>
    <scope>NUCLEOTIDE SEQUENCE [LARGE SCALE GENOMIC DNA]</scope>
    <source>
        <strain evidence="2 3">CCM4809</strain>
    </source>
</reference>
<dbReference type="Gene3D" id="3.60.21.10">
    <property type="match status" value="1"/>
</dbReference>
<dbReference type="InterPro" id="IPR004843">
    <property type="entry name" value="Calcineurin-like_PHP"/>
</dbReference>
<feature type="domain" description="Calcineurin-like phosphoesterase" evidence="1">
    <location>
        <begin position="1"/>
        <end position="223"/>
    </location>
</feature>
<keyword evidence="2" id="KW-0378">Hydrolase</keyword>